<comment type="caution">
    <text evidence="2">The sequence shown here is derived from an EMBL/GenBank/DDBJ whole genome shotgun (WGS) entry which is preliminary data.</text>
</comment>
<evidence type="ECO:0000259" key="1">
    <source>
        <dbReference type="Pfam" id="PF03551"/>
    </source>
</evidence>
<accession>A0ABU6NSX1</accession>
<dbReference type="InterPro" id="IPR052509">
    <property type="entry name" value="Metal_resp_DNA-bind_regulator"/>
</dbReference>
<sequence>MKKKSAESFLPLTHTTYYTLLSLTEPLHGYGIMKKVEEMSNGSVKIGPGTLYGALSKLEKQALIVKLDEVNSERKKSYKLTDFGCEVVRLEFKRLEGLVQASQSYIQKLGGLENEEKSF</sequence>
<evidence type="ECO:0000313" key="3">
    <source>
        <dbReference type="Proteomes" id="UP001342826"/>
    </source>
</evidence>
<dbReference type="InterPro" id="IPR036390">
    <property type="entry name" value="WH_DNA-bd_sf"/>
</dbReference>
<dbReference type="RefSeq" id="WP_327997778.1">
    <property type="nucleotide sequence ID" value="NZ_JARTFS010000001.1"/>
</dbReference>
<dbReference type="PANTHER" id="PTHR33169:SF13">
    <property type="entry name" value="PADR-FAMILY TRANSCRIPTIONAL REGULATOR"/>
    <property type="match status" value="1"/>
</dbReference>
<dbReference type="Gene3D" id="1.10.10.10">
    <property type="entry name" value="Winged helix-like DNA-binding domain superfamily/Winged helix DNA-binding domain"/>
    <property type="match status" value="1"/>
</dbReference>
<name>A0ABU6NSX1_9BACI</name>
<protein>
    <submittedName>
        <fullName evidence="2">PadR family transcriptional regulator</fullName>
    </submittedName>
</protein>
<organism evidence="2 3">
    <name type="scientific">Metabacillus fastidiosus</name>
    <dbReference type="NCBI Taxonomy" id="1458"/>
    <lineage>
        <taxon>Bacteria</taxon>
        <taxon>Bacillati</taxon>
        <taxon>Bacillota</taxon>
        <taxon>Bacilli</taxon>
        <taxon>Bacillales</taxon>
        <taxon>Bacillaceae</taxon>
        <taxon>Metabacillus</taxon>
    </lineage>
</organism>
<dbReference type="Proteomes" id="UP001342826">
    <property type="component" value="Unassembled WGS sequence"/>
</dbReference>
<dbReference type="InterPro" id="IPR005149">
    <property type="entry name" value="Tscrpt_reg_PadR_N"/>
</dbReference>
<feature type="domain" description="Transcription regulator PadR N-terminal" evidence="1">
    <location>
        <begin position="24"/>
        <end position="87"/>
    </location>
</feature>
<proteinExistence type="predicted"/>
<dbReference type="PANTHER" id="PTHR33169">
    <property type="entry name" value="PADR-FAMILY TRANSCRIPTIONAL REGULATOR"/>
    <property type="match status" value="1"/>
</dbReference>
<reference evidence="2 3" key="1">
    <citation type="submission" date="2023-03" db="EMBL/GenBank/DDBJ databases">
        <title>Bacillus Genome Sequencing.</title>
        <authorList>
            <person name="Dunlap C."/>
        </authorList>
    </citation>
    <scope>NUCLEOTIDE SEQUENCE [LARGE SCALE GENOMIC DNA]</scope>
    <source>
        <strain evidence="2 3">NRS-1717</strain>
    </source>
</reference>
<dbReference type="Pfam" id="PF03551">
    <property type="entry name" value="PadR"/>
    <property type="match status" value="1"/>
</dbReference>
<dbReference type="InterPro" id="IPR036388">
    <property type="entry name" value="WH-like_DNA-bd_sf"/>
</dbReference>
<gene>
    <name evidence="2" type="ORF">P9271_01830</name>
</gene>
<dbReference type="SUPFAM" id="SSF46785">
    <property type="entry name" value="Winged helix' DNA-binding domain"/>
    <property type="match status" value="1"/>
</dbReference>
<keyword evidence="3" id="KW-1185">Reference proteome</keyword>
<evidence type="ECO:0000313" key="2">
    <source>
        <dbReference type="EMBL" id="MED4400096.1"/>
    </source>
</evidence>
<dbReference type="EMBL" id="JARTFS010000001">
    <property type="protein sequence ID" value="MED4400096.1"/>
    <property type="molecule type" value="Genomic_DNA"/>
</dbReference>